<organism evidence="1 2">
    <name type="scientific">Desertifilum tharense IPPAS B-1220</name>
    <dbReference type="NCBI Taxonomy" id="1781255"/>
    <lineage>
        <taxon>Bacteria</taxon>
        <taxon>Bacillati</taxon>
        <taxon>Cyanobacteriota</taxon>
        <taxon>Cyanophyceae</taxon>
        <taxon>Desertifilales</taxon>
        <taxon>Desertifilaceae</taxon>
        <taxon>Desertifilum</taxon>
    </lineage>
</organism>
<evidence type="ECO:0000313" key="1">
    <source>
        <dbReference type="EMBL" id="XPM65349.1"/>
    </source>
</evidence>
<dbReference type="EMBL" id="CP182909">
    <property type="protein sequence ID" value="XPM65349.1"/>
    <property type="molecule type" value="Genomic_DNA"/>
</dbReference>
<accession>A0ACD5GYM8</accession>
<evidence type="ECO:0000313" key="2">
    <source>
        <dbReference type="Proteomes" id="UP000095472"/>
    </source>
</evidence>
<gene>
    <name evidence="1" type="ORF">BH720_006375</name>
</gene>
<name>A0ACD5GYM8_9CYAN</name>
<proteinExistence type="predicted"/>
<reference evidence="1 2" key="1">
    <citation type="journal article" date="2016" name="Genome Announc.">
        <title>Draft Genome Sequence of the Thermotolerant Cyanobacterium Desertifilum sp. IPPAS B-1220.</title>
        <authorList>
            <person name="Mironov K.S."/>
            <person name="Sinetova M.A."/>
            <person name="Bolatkhan K."/>
            <person name="Zayadan B.K."/>
            <person name="Ustinova V.V."/>
            <person name="Kupriyanova E.V."/>
            <person name="Skrypnik A.N."/>
            <person name="Gogoleva N.E."/>
            <person name="Gogolev Y.V."/>
            <person name="Los D.A."/>
        </authorList>
    </citation>
    <scope>NUCLEOTIDE SEQUENCE [LARGE SCALE GENOMIC DNA]</scope>
    <source>
        <strain evidence="1 2">IPPAS B-1220</strain>
    </source>
</reference>
<sequence length="55" mass="6198">MTPQTHPELWAATQNSLGIAYSQRLQKDRAQNLESAIAAFQQALQIYTPEAFPHD</sequence>
<keyword evidence="2" id="KW-1185">Reference proteome</keyword>
<protein>
    <submittedName>
        <fullName evidence="1">Uncharacterized protein</fullName>
    </submittedName>
</protein>
<dbReference type="Proteomes" id="UP000095472">
    <property type="component" value="Chromosome"/>
</dbReference>